<sequence>MNNIHGPDMPPSQCITLAPVVVLKADIASQEDKESTAATLFYLRQPSTGSAEGDMRKLAAEIDGLVMRLGLKSNLAEYKVPVSDLPKIVGGALGGMDGLDFPKVVNLLEGLHPDA</sequence>
<dbReference type="InParanoid" id="A0A0C3G8S9"/>
<organism evidence="1 2">
    <name type="scientific">Piloderma croceum (strain F 1598)</name>
    <dbReference type="NCBI Taxonomy" id="765440"/>
    <lineage>
        <taxon>Eukaryota</taxon>
        <taxon>Fungi</taxon>
        <taxon>Dikarya</taxon>
        <taxon>Basidiomycota</taxon>
        <taxon>Agaricomycotina</taxon>
        <taxon>Agaricomycetes</taxon>
        <taxon>Agaricomycetidae</taxon>
        <taxon>Atheliales</taxon>
        <taxon>Atheliaceae</taxon>
        <taxon>Piloderma</taxon>
    </lineage>
</organism>
<dbReference type="Proteomes" id="UP000054166">
    <property type="component" value="Unassembled WGS sequence"/>
</dbReference>
<name>A0A0C3G8S9_PILCF</name>
<dbReference type="OrthoDB" id="3360544at2759"/>
<evidence type="ECO:0000313" key="2">
    <source>
        <dbReference type="Proteomes" id="UP000054166"/>
    </source>
</evidence>
<proteinExistence type="predicted"/>
<reference evidence="2" key="2">
    <citation type="submission" date="2015-01" db="EMBL/GenBank/DDBJ databases">
        <title>Evolutionary Origins and Diversification of the Mycorrhizal Mutualists.</title>
        <authorList>
            <consortium name="DOE Joint Genome Institute"/>
            <consortium name="Mycorrhizal Genomics Consortium"/>
            <person name="Kohler A."/>
            <person name="Kuo A."/>
            <person name="Nagy L.G."/>
            <person name="Floudas D."/>
            <person name="Copeland A."/>
            <person name="Barry K.W."/>
            <person name="Cichocki N."/>
            <person name="Veneault-Fourrey C."/>
            <person name="LaButti K."/>
            <person name="Lindquist E.A."/>
            <person name="Lipzen A."/>
            <person name="Lundell T."/>
            <person name="Morin E."/>
            <person name="Murat C."/>
            <person name="Riley R."/>
            <person name="Ohm R."/>
            <person name="Sun H."/>
            <person name="Tunlid A."/>
            <person name="Henrissat B."/>
            <person name="Grigoriev I.V."/>
            <person name="Hibbett D.S."/>
            <person name="Martin F."/>
        </authorList>
    </citation>
    <scope>NUCLEOTIDE SEQUENCE [LARGE SCALE GENOMIC DNA]</scope>
    <source>
        <strain evidence="2">F 1598</strain>
    </source>
</reference>
<protein>
    <submittedName>
        <fullName evidence="1">Uncharacterized protein</fullName>
    </submittedName>
</protein>
<dbReference type="Gene3D" id="1.20.1090.10">
    <property type="entry name" value="Dehydroquinate synthase-like - alpha domain"/>
    <property type="match status" value="1"/>
</dbReference>
<accession>A0A0C3G8S9</accession>
<keyword evidence="2" id="KW-1185">Reference proteome</keyword>
<gene>
    <name evidence="1" type="ORF">PILCRDRAFT_815510</name>
</gene>
<reference evidence="1 2" key="1">
    <citation type="submission" date="2014-04" db="EMBL/GenBank/DDBJ databases">
        <authorList>
            <consortium name="DOE Joint Genome Institute"/>
            <person name="Kuo A."/>
            <person name="Tarkka M."/>
            <person name="Buscot F."/>
            <person name="Kohler A."/>
            <person name="Nagy L.G."/>
            <person name="Floudas D."/>
            <person name="Copeland A."/>
            <person name="Barry K.W."/>
            <person name="Cichocki N."/>
            <person name="Veneault-Fourrey C."/>
            <person name="LaButti K."/>
            <person name="Lindquist E.A."/>
            <person name="Lipzen A."/>
            <person name="Lundell T."/>
            <person name="Morin E."/>
            <person name="Murat C."/>
            <person name="Sun H."/>
            <person name="Tunlid A."/>
            <person name="Henrissat B."/>
            <person name="Grigoriev I.V."/>
            <person name="Hibbett D.S."/>
            <person name="Martin F."/>
            <person name="Nordberg H.P."/>
            <person name="Cantor M.N."/>
            <person name="Hua S.X."/>
        </authorList>
    </citation>
    <scope>NUCLEOTIDE SEQUENCE [LARGE SCALE GENOMIC DNA]</scope>
    <source>
        <strain evidence="1 2">F 1598</strain>
    </source>
</reference>
<evidence type="ECO:0000313" key="1">
    <source>
        <dbReference type="EMBL" id="KIM87056.1"/>
    </source>
</evidence>
<dbReference type="HOGENOM" id="CLU_2109899_0_0_1"/>
<dbReference type="AlphaFoldDB" id="A0A0C3G8S9"/>
<dbReference type="EMBL" id="KN832980">
    <property type="protein sequence ID" value="KIM87056.1"/>
    <property type="molecule type" value="Genomic_DNA"/>
</dbReference>